<dbReference type="SUPFAM" id="SSF53323">
    <property type="entry name" value="Pyruvate-ferredoxin oxidoreductase, PFOR, domain III"/>
    <property type="match status" value="1"/>
</dbReference>
<evidence type="ECO:0000259" key="2">
    <source>
        <dbReference type="Pfam" id="PF01558"/>
    </source>
</evidence>
<dbReference type="Gene3D" id="3.40.920.10">
    <property type="entry name" value="Pyruvate-ferredoxin oxidoreductase, PFOR, domain III"/>
    <property type="match status" value="1"/>
</dbReference>
<reference evidence="3" key="1">
    <citation type="journal article" date="2021" name="Gut Microbes">
        <title>A synthetic consortium of 100 gut commensals modulates the composition and function in a colon model of the microbiome of elderly subjects.</title>
        <authorList>
            <person name="Perez M."/>
            <person name="Ntemiri A."/>
            <person name="Tan H."/>
            <person name="Harris H.M.B."/>
            <person name="Roager H.M."/>
            <person name="Ribiere C."/>
            <person name="O'Toole P.W."/>
        </authorList>
    </citation>
    <scope>NUCLEOTIDE SEQUENCE</scope>
    <source>
        <strain evidence="3">MCC335</strain>
    </source>
</reference>
<dbReference type="GO" id="GO:0016903">
    <property type="term" value="F:oxidoreductase activity, acting on the aldehyde or oxo group of donors"/>
    <property type="evidence" value="ECO:0007669"/>
    <property type="project" value="InterPro"/>
</dbReference>
<feature type="domain" description="Pyruvate/ketoisovalerate oxidoreductase catalytic" evidence="2">
    <location>
        <begin position="10"/>
        <end position="173"/>
    </location>
</feature>
<dbReference type="AlphaFoldDB" id="A0AA41FGL5"/>
<evidence type="ECO:0000313" key="4">
    <source>
        <dbReference type="Proteomes" id="UP000708338"/>
    </source>
</evidence>
<dbReference type="RefSeq" id="WP_117451562.1">
    <property type="nucleotide sequence ID" value="NZ_CABJDD010000011.1"/>
</dbReference>
<dbReference type="InterPro" id="IPR019752">
    <property type="entry name" value="Pyrv/ketoisovalerate_OxRed_cat"/>
</dbReference>
<protein>
    <submittedName>
        <fullName evidence="3">Oxidoreductase</fullName>
    </submittedName>
</protein>
<proteinExistence type="predicted"/>
<organism evidence="3 4">
    <name type="scientific">Enterocloster citroniae</name>
    <dbReference type="NCBI Taxonomy" id="358743"/>
    <lineage>
        <taxon>Bacteria</taxon>
        <taxon>Bacillati</taxon>
        <taxon>Bacillota</taxon>
        <taxon>Clostridia</taxon>
        <taxon>Lachnospirales</taxon>
        <taxon>Lachnospiraceae</taxon>
        <taxon>Enterocloster</taxon>
    </lineage>
</organism>
<dbReference type="InterPro" id="IPR002869">
    <property type="entry name" value="Pyrv_flavodox_OxRed_cen"/>
</dbReference>
<keyword evidence="1" id="KW-0560">Oxidoreductase</keyword>
<dbReference type="Proteomes" id="UP000708338">
    <property type="component" value="Unassembled WGS sequence"/>
</dbReference>
<dbReference type="Pfam" id="PF01558">
    <property type="entry name" value="POR"/>
    <property type="match status" value="1"/>
</dbReference>
<dbReference type="InterPro" id="IPR052554">
    <property type="entry name" value="2-oxoglutarate_synth_KorC"/>
</dbReference>
<name>A0AA41FGL5_9FIRM</name>
<sequence length="187" mass="20143">MADIMFAGIGGQGVLTAGKILIQIAAENGKNVSWTSEYSAEMRGGIALCRVVVSDEEIGSPYPDNLDVLVCMNEDAYNTYVGQMADGGKVIINKSLFGNREYPDNLEVIGVDAMGISADLDNARGANLVMMGAMIAATHMLDKQQFSDTLRDYFEHKGKTSEKNVKSFEAGYEKAEKISHSGSVEAD</sequence>
<comment type="caution">
    <text evidence="3">The sequence shown here is derived from an EMBL/GenBank/DDBJ whole genome shotgun (WGS) entry which is preliminary data.</text>
</comment>
<evidence type="ECO:0000256" key="1">
    <source>
        <dbReference type="ARBA" id="ARBA00023002"/>
    </source>
</evidence>
<accession>A0AA41FGL5</accession>
<dbReference type="EMBL" id="WQPS01000022">
    <property type="protein sequence ID" value="MBT9811276.1"/>
    <property type="molecule type" value="Genomic_DNA"/>
</dbReference>
<gene>
    <name evidence="3" type="ORF">GPL26_16745</name>
</gene>
<dbReference type="PANTHER" id="PTHR42730">
    <property type="entry name" value="2-OXOGLUTARATE SYNTHASE SUBUNIT KORC"/>
    <property type="match status" value="1"/>
</dbReference>
<dbReference type="PANTHER" id="PTHR42730:SF1">
    <property type="entry name" value="2-OXOGLUTARATE SYNTHASE SUBUNIT KORC"/>
    <property type="match status" value="1"/>
</dbReference>
<evidence type="ECO:0000313" key="3">
    <source>
        <dbReference type="EMBL" id="MBT9811276.1"/>
    </source>
</evidence>